<feature type="region of interest" description="Disordered" evidence="6">
    <location>
        <begin position="217"/>
        <end position="241"/>
    </location>
</feature>
<accession>G0V212</accession>
<proteinExistence type="predicted"/>
<evidence type="ECO:0000313" key="7">
    <source>
        <dbReference type="EMBL" id="CCC95684.1"/>
    </source>
</evidence>
<feature type="compositionally biased region" description="Basic and acidic residues" evidence="6">
    <location>
        <begin position="225"/>
        <end position="240"/>
    </location>
</feature>
<dbReference type="SUPFAM" id="SSF52075">
    <property type="entry name" value="Outer arm dynein light chain 1"/>
    <property type="match status" value="1"/>
</dbReference>
<protein>
    <submittedName>
        <fullName evidence="7">Uncharacterized protein TCIL3000_11_11760</fullName>
    </submittedName>
</protein>
<keyword evidence="5" id="KW-0966">Cell projection</keyword>
<dbReference type="SMART" id="SM00365">
    <property type="entry name" value="LRR_SD22"/>
    <property type="match status" value="5"/>
</dbReference>
<evidence type="ECO:0000256" key="2">
    <source>
        <dbReference type="ARBA" id="ARBA00022614"/>
    </source>
</evidence>
<dbReference type="Gene3D" id="3.80.10.10">
    <property type="entry name" value="Ribonuclease Inhibitor"/>
    <property type="match status" value="2"/>
</dbReference>
<dbReference type="AlphaFoldDB" id="G0V212"/>
<gene>
    <name evidence="7" type="ORF">TCIL3000_11_11760</name>
</gene>
<dbReference type="InterPro" id="IPR050576">
    <property type="entry name" value="Cilia_flagella_integrity"/>
</dbReference>
<dbReference type="PROSITE" id="PS51450">
    <property type="entry name" value="LRR"/>
    <property type="match status" value="3"/>
</dbReference>
<name>G0V212_TRYCI</name>
<keyword evidence="4" id="KW-0969">Cilium</keyword>
<organism evidence="7">
    <name type="scientific">Trypanosoma congolense (strain IL3000)</name>
    <dbReference type="NCBI Taxonomy" id="1068625"/>
    <lineage>
        <taxon>Eukaryota</taxon>
        <taxon>Discoba</taxon>
        <taxon>Euglenozoa</taxon>
        <taxon>Kinetoplastea</taxon>
        <taxon>Metakinetoplastina</taxon>
        <taxon>Trypanosomatida</taxon>
        <taxon>Trypanosomatidae</taxon>
        <taxon>Trypanosoma</taxon>
        <taxon>Nannomonas</taxon>
    </lineage>
</organism>
<evidence type="ECO:0000256" key="4">
    <source>
        <dbReference type="ARBA" id="ARBA00023069"/>
    </source>
</evidence>
<comment type="subcellular location">
    <subcellularLocation>
        <location evidence="1">Cell projection</location>
        <location evidence="1">Cilium</location>
    </subcellularLocation>
</comment>
<keyword evidence="2" id="KW-0433">Leucine-rich repeat</keyword>
<dbReference type="PANTHER" id="PTHR45973">
    <property type="entry name" value="PROTEIN PHOSPHATASE 1 REGULATORY SUBUNIT SDS22-RELATED"/>
    <property type="match status" value="1"/>
</dbReference>
<dbReference type="Pfam" id="PF14580">
    <property type="entry name" value="LRR_9"/>
    <property type="match status" value="1"/>
</dbReference>
<sequence length="286" mass="32701">MTQQESKGLIMTEELVVRQCKRHQGYTTPELNKNLYLNHLGFTAISSLGAFHQCRVLYLNNNAIENLEGLSPLQNLHSLYISSNLVQNCHTLPWLPSLHLLDISSNYLENFEGLSNAPKLETLLASQNRIKNLRGLETTKGLQTIDLSKNSIENEDDVLPWILPLKTLRSCMFGGNRFAAALQNYRKRMISWIPSLRSIDHHPVFPEERSCAEAYAKGGPEAEEEQRMKNKHQKEEERQRQYAFFSSHREKARQSAVDNGPTRVNTAYFDGNDFGAIFVPKQNRSI</sequence>
<dbReference type="EMBL" id="HE575324">
    <property type="protein sequence ID" value="CCC95684.1"/>
    <property type="molecule type" value="Genomic_DNA"/>
</dbReference>
<evidence type="ECO:0000256" key="5">
    <source>
        <dbReference type="ARBA" id="ARBA00023273"/>
    </source>
</evidence>
<dbReference type="InterPro" id="IPR001611">
    <property type="entry name" value="Leu-rich_rpt"/>
</dbReference>
<dbReference type="PANTHER" id="PTHR45973:SF9">
    <property type="entry name" value="LEUCINE-RICH REPEAT-CONTAINING PROTEIN 46"/>
    <property type="match status" value="1"/>
</dbReference>
<dbReference type="InterPro" id="IPR032675">
    <property type="entry name" value="LRR_dom_sf"/>
</dbReference>
<reference evidence="7" key="1">
    <citation type="journal article" date="2012" name="Proc. Natl. Acad. Sci. U.S.A.">
        <title>Antigenic diversity is generated by distinct evolutionary mechanisms in African trypanosome species.</title>
        <authorList>
            <person name="Jackson A.P."/>
            <person name="Berry A."/>
            <person name="Aslett M."/>
            <person name="Allison H.C."/>
            <person name="Burton P."/>
            <person name="Vavrova-Anderson J."/>
            <person name="Brown R."/>
            <person name="Browne H."/>
            <person name="Corton N."/>
            <person name="Hauser H."/>
            <person name="Gamble J."/>
            <person name="Gilderthorp R."/>
            <person name="Marcello L."/>
            <person name="McQuillan J."/>
            <person name="Otto T.D."/>
            <person name="Quail M.A."/>
            <person name="Sanders M.J."/>
            <person name="van Tonder A."/>
            <person name="Ginger M.L."/>
            <person name="Field M.C."/>
            <person name="Barry J.D."/>
            <person name="Hertz-Fowler C."/>
            <person name="Berriman M."/>
        </authorList>
    </citation>
    <scope>NUCLEOTIDE SEQUENCE</scope>
    <source>
        <strain evidence="7">IL3000</strain>
    </source>
</reference>
<evidence type="ECO:0000256" key="6">
    <source>
        <dbReference type="SAM" id="MobiDB-lite"/>
    </source>
</evidence>
<dbReference type="VEuPathDB" id="TriTrypDB:TcIL3000.11.11760"/>
<evidence type="ECO:0000256" key="1">
    <source>
        <dbReference type="ARBA" id="ARBA00004138"/>
    </source>
</evidence>
<keyword evidence="3" id="KW-0677">Repeat</keyword>
<evidence type="ECO:0000256" key="3">
    <source>
        <dbReference type="ARBA" id="ARBA00022737"/>
    </source>
</evidence>